<comment type="caution">
    <text evidence="2">The sequence shown here is derived from an EMBL/GenBank/DDBJ whole genome shotgun (WGS) entry which is preliminary data.</text>
</comment>
<feature type="compositionally biased region" description="Polar residues" evidence="1">
    <location>
        <begin position="118"/>
        <end position="127"/>
    </location>
</feature>
<reference evidence="2" key="1">
    <citation type="journal article" date="2022" name="bioRxiv">
        <title>Sequencing and chromosome-scale assembly of the giantPleurodeles waltlgenome.</title>
        <authorList>
            <person name="Brown T."/>
            <person name="Elewa A."/>
            <person name="Iarovenko S."/>
            <person name="Subramanian E."/>
            <person name="Araus A.J."/>
            <person name="Petzold A."/>
            <person name="Susuki M."/>
            <person name="Suzuki K.-i.T."/>
            <person name="Hayashi T."/>
            <person name="Toyoda A."/>
            <person name="Oliveira C."/>
            <person name="Osipova E."/>
            <person name="Leigh N.D."/>
            <person name="Simon A."/>
            <person name="Yun M.H."/>
        </authorList>
    </citation>
    <scope>NUCLEOTIDE SEQUENCE</scope>
    <source>
        <strain evidence="2">20211129_DDA</strain>
        <tissue evidence="2">Liver</tissue>
    </source>
</reference>
<dbReference type="AlphaFoldDB" id="A0AAV7P051"/>
<proteinExistence type="predicted"/>
<evidence type="ECO:0000313" key="3">
    <source>
        <dbReference type="Proteomes" id="UP001066276"/>
    </source>
</evidence>
<gene>
    <name evidence="2" type="ORF">NDU88_007179</name>
</gene>
<sequence length="205" mass="22425">MSDAQRARRHFLTRTTARREAPSSPRKDPQPRAPFSLPGQENASQAVRNATRVRPPVPRVLLEEWAWRGRDSHGSGHRNSRSFASSELFPRALLSDYPSGRARRTHSRVISPGKQANAPETTSSNYRASGRAQGLLGRGSGAPAQPCAILAHARNATGSINPAQPQLLSITRKRRPGAALTAHPLLENNLLFIWAEYTCSARTAL</sequence>
<feature type="compositionally biased region" description="Basic and acidic residues" evidence="1">
    <location>
        <begin position="17"/>
        <end position="30"/>
    </location>
</feature>
<name>A0AAV7P051_PLEWA</name>
<accession>A0AAV7P051</accession>
<dbReference type="EMBL" id="JANPWB010000012">
    <property type="protein sequence ID" value="KAJ1118993.1"/>
    <property type="molecule type" value="Genomic_DNA"/>
</dbReference>
<protein>
    <submittedName>
        <fullName evidence="2">Uncharacterized protein</fullName>
    </submittedName>
</protein>
<organism evidence="2 3">
    <name type="scientific">Pleurodeles waltl</name>
    <name type="common">Iberian ribbed newt</name>
    <dbReference type="NCBI Taxonomy" id="8319"/>
    <lineage>
        <taxon>Eukaryota</taxon>
        <taxon>Metazoa</taxon>
        <taxon>Chordata</taxon>
        <taxon>Craniata</taxon>
        <taxon>Vertebrata</taxon>
        <taxon>Euteleostomi</taxon>
        <taxon>Amphibia</taxon>
        <taxon>Batrachia</taxon>
        <taxon>Caudata</taxon>
        <taxon>Salamandroidea</taxon>
        <taxon>Salamandridae</taxon>
        <taxon>Pleurodelinae</taxon>
        <taxon>Pleurodeles</taxon>
    </lineage>
</organism>
<feature type="compositionally biased region" description="Polar residues" evidence="1">
    <location>
        <begin position="39"/>
        <end position="48"/>
    </location>
</feature>
<feature type="region of interest" description="Disordered" evidence="1">
    <location>
        <begin position="99"/>
        <end position="128"/>
    </location>
</feature>
<evidence type="ECO:0000256" key="1">
    <source>
        <dbReference type="SAM" id="MobiDB-lite"/>
    </source>
</evidence>
<keyword evidence="3" id="KW-1185">Reference proteome</keyword>
<feature type="region of interest" description="Disordered" evidence="1">
    <location>
        <begin position="1"/>
        <end position="54"/>
    </location>
</feature>
<evidence type="ECO:0000313" key="2">
    <source>
        <dbReference type="EMBL" id="KAJ1118993.1"/>
    </source>
</evidence>
<dbReference type="Proteomes" id="UP001066276">
    <property type="component" value="Chromosome 8"/>
</dbReference>